<feature type="non-terminal residue" evidence="1">
    <location>
        <position position="470"/>
    </location>
</feature>
<dbReference type="AlphaFoldDB" id="A0AAV2Q5I7"/>
<dbReference type="Proteomes" id="UP001497623">
    <property type="component" value="Unassembled WGS sequence"/>
</dbReference>
<gene>
    <name evidence="1" type="ORF">MNOR_LOCUS8814</name>
</gene>
<sequence>GYLDFYAAKCIENKITQGGTSVKDILLNLYDNDQGQYNLNISKFQNVLQLLGGILAMKDSRLVEEHGGDLIDALKDTGVRNNSQWYSVYCDLNVNSDAAKYFAQLIAPLLDLNNLIIEDGHVEILSTLLQYVNISRSIVTLNIKGNDKLDHLPRLIDVLKSQNCIICATDGLTIKEANVDVLSTALEDINIDKVIMDINSIAIPTHLPTLNNVLKNTKCNITISISKIADEQVDLWVNSSLPFDKTEIKLLEISKYHNHLPFLFMHIKAIEDCKLTRAWRDLKAQSLDMARCYVKYLWTAVDCIATLPTSLRKLHLGVTREQSTGEVIDPGIVQLPRHCLQLDQLDVHIAAPDDAAAGISDDRLPQLPGLIGGGGSRSLWLSQVSEAHHVTWAINTAKRMEPRCGGYNKLVIPRCGLLCVQLKTMVAAMAGITVTYKVIISSPAPHTPQEEEDLREEVTNVFGHHCLLDW</sequence>
<accession>A0AAV2Q5I7</accession>
<dbReference type="EMBL" id="CAXKWB010004162">
    <property type="protein sequence ID" value="CAL4072366.1"/>
    <property type="molecule type" value="Genomic_DNA"/>
</dbReference>
<evidence type="ECO:0000313" key="2">
    <source>
        <dbReference type="Proteomes" id="UP001497623"/>
    </source>
</evidence>
<feature type="non-terminal residue" evidence="1">
    <location>
        <position position="1"/>
    </location>
</feature>
<reference evidence="1 2" key="1">
    <citation type="submission" date="2024-05" db="EMBL/GenBank/DDBJ databases">
        <authorList>
            <person name="Wallberg A."/>
        </authorList>
    </citation>
    <scope>NUCLEOTIDE SEQUENCE [LARGE SCALE GENOMIC DNA]</scope>
</reference>
<keyword evidence="2" id="KW-1185">Reference proteome</keyword>
<comment type="caution">
    <text evidence="1">The sequence shown here is derived from an EMBL/GenBank/DDBJ whole genome shotgun (WGS) entry which is preliminary data.</text>
</comment>
<protein>
    <submittedName>
        <fullName evidence="1">Uncharacterized protein</fullName>
    </submittedName>
</protein>
<organism evidence="1 2">
    <name type="scientific">Meganyctiphanes norvegica</name>
    <name type="common">Northern krill</name>
    <name type="synonym">Thysanopoda norvegica</name>
    <dbReference type="NCBI Taxonomy" id="48144"/>
    <lineage>
        <taxon>Eukaryota</taxon>
        <taxon>Metazoa</taxon>
        <taxon>Ecdysozoa</taxon>
        <taxon>Arthropoda</taxon>
        <taxon>Crustacea</taxon>
        <taxon>Multicrustacea</taxon>
        <taxon>Malacostraca</taxon>
        <taxon>Eumalacostraca</taxon>
        <taxon>Eucarida</taxon>
        <taxon>Euphausiacea</taxon>
        <taxon>Euphausiidae</taxon>
        <taxon>Meganyctiphanes</taxon>
    </lineage>
</organism>
<proteinExistence type="predicted"/>
<evidence type="ECO:0000313" key="1">
    <source>
        <dbReference type="EMBL" id="CAL4072366.1"/>
    </source>
</evidence>
<name>A0AAV2Q5I7_MEGNR</name>